<feature type="binding site" evidence="6">
    <location>
        <position position="110"/>
    </location>
    <ligand>
        <name>FAD</name>
        <dbReference type="ChEBI" id="CHEBI:57692"/>
    </ligand>
</feature>
<dbReference type="OrthoDB" id="432685at2759"/>
<dbReference type="InterPro" id="IPR039261">
    <property type="entry name" value="FNR_nucleotide-bd"/>
</dbReference>
<feature type="binding site" evidence="6">
    <location>
        <position position="69"/>
    </location>
    <ligand>
        <name>FAD</name>
        <dbReference type="ChEBI" id="CHEBI:57692"/>
    </ligand>
</feature>
<dbReference type="SUPFAM" id="SSF63380">
    <property type="entry name" value="Riboflavin synthase domain-like"/>
    <property type="match status" value="1"/>
</dbReference>
<reference evidence="8 9" key="1">
    <citation type="journal article" date="2017" name="Mol. Biol. Evol.">
        <title>The 4-celled Tetrabaena socialis nuclear genome reveals the essential components for genetic control of cell number at the origin of multicellularity in the volvocine lineage.</title>
        <authorList>
            <person name="Featherston J."/>
            <person name="Arakaki Y."/>
            <person name="Hanschen E.R."/>
            <person name="Ferris P.J."/>
            <person name="Michod R.E."/>
            <person name="Olson B.J.S.C."/>
            <person name="Nozaki H."/>
            <person name="Durand P.M."/>
        </authorList>
    </citation>
    <scope>NUCLEOTIDE SEQUENCE [LARGE SCALE GENOMIC DNA]</scope>
    <source>
        <strain evidence="8 9">NIES-571</strain>
    </source>
</reference>
<accession>A0A2J8A5H6</accession>
<keyword evidence="3 6" id="KW-0285">Flavoprotein</keyword>
<dbReference type="InterPro" id="IPR001834">
    <property type="entry name" value="CBR-like"/>
</dbReference>
<dbReference type="InterPro" id="IPR008333">
    <property type="entry name" value="Cbr1-like_FAD-bd_dom"/>
</dbReference>
<evidence type="ECO:0000256" key="1">
    <source>
        <dbReference type="ARBA" id="ARBA00001974"/>
    </source>
</evidence>
<dbReference type="Pfam" id="PF00970">
    <property type="entry name" value="FAD_binding_6"/>
    <property type="match status" value="1"/>
</dbReference>
<dbReference type="InterPro" id="IPR017938">
    <property type="entry name" value="Riboflavin_synthase-like_b-brl"/>
</dbReference>
<name>A0A2J8A5H6_9CHLO</name>
<evidence type="ECO:0000259" key="7">
    <source>
        <dbReference type="PROSITE" id="PS51384"/>
    </source>
</evidence>
<dbReference type="Proteomes" id="UP000236333">
    <property type="component" value="Unassembled WGS sequence"/>
</dbReference>
<gene>
    <name evidence="8" type="ORF">TSOC_005744</name>
</gene>
<comment type="cofactor">
    <cofactor evidence="1 6">
        <name>FAD</name>
        <dbReference type="ChEBI" id="CHEBI:57692"/>
    </cofactor>
</comment>
<evidence type="ECO:0000256" key="2">
    <source>
        <dbReference type="ARBA" id="ARBA00012011"/>
    </source>
</evidence>
<keyword evidence="4 6" id="KW-0274">FAD</keyword>
<dbReference type="InterPro" id="IPR001433">
    <property type="entry name" value="OxRdtase_FAD/NAD-bd"/>
</dbReference>
<proteinExistence type="predicted"/>
<feature type="binding site" evidence="6">
    <location>
        <position position="42"/>
    </location>
    <ligand>
        <name>FAD</name>
        <dbReference type="ChEBI" id="CHEBI:57692"/>
    </ligand>
</feature>
<evidence type="ECO:0000313" key="9">
    <source>
        <dbReference type="Proteomes" id="UP000236333"/>
    </source>
</evidence>
<dbReference type="GO" id="GO:0090524">
    <property type="term" value="F:cytochrome-b5 reductase activity, acting on NADH"/>
    <property type="evidence" value="ECO:0007669"/>
    <property type="project" value="UniProtKB-EC"/>
</dbReference>
<dbReference type="Gene3D" id="3.40.50.80">
    <property type="entry name" value="Nucleotide-binding domain of ferredoxin-NADP reductase (FNR) module"/>
    <property type="match status" value="1"/>
</dbReference>
<dbReference type="CDD" id="cd06183">
    <property type="entry name" value="cyt_b5_reduct_like"/>
    <property type="match status" value="1"/>
</dbReference>
<dbReference type="SUPFAM" id="SSF52343">
    <property type="entry name" value="Ferredoxin reductase-like, C-terminal NADP-linked domain"/>
    <property type="match status" value="1"/>
</dbReference>
<evidence type="ECO:0000313" key="8">
    <source>
        <dbReference type="EMBL" id="PNH07771.1"/>
    </source>
</evidence>
<dbReference type="PANTHER" id="PTHR19370:SF171">
    <property type="entry name" value="NADH-CYTOCHROME B5 REDUCTASE 2"/>
    <property type="match status" value="1"/>
</dbReference>
<evidence type="ECO:0000256" key="5">
    <source>
        <dbReference type="ARBA" id="ARBA00023002"/>
    </source>
</evidence>
<evidence type="ECO:0000256" key="6">
    <source>
        <dbReference type="PIRSR" id="PIRSR601834-1"/>
    </source>
</evidence>
<sequence>MPYNGFELPDGQTSGIYTASCLVTRAMIKAQPEDEKPKVVVRPYTPTSPPDAKGHLDLVVKVYDKGVMSKFIDNLKIGDSLDIKGPIKKYPYEPNAKKAIGMVAGGTGITPMLQVIDAILANPADKTKGEVKGLLKDLGFDASNVYKF</sequence>
<dbReference type="EC" id="1.6.2.2" evidence="2"/>
<organism evidence="8 9">
    <name type="scientific">Tetrabaena socialis</name>
    <dbReference type="NCBI Taxonomy" id="47790"/>
    <lineage>
        <taxon>Eukaryota</taxon>
        <taxon>Viridiplantae</taxon>
        <taxon>Chlorophyta</taxon>
        <taxon>core chlorophytes</taxon>
        <taxon>Chlorophyceae</taxon>
        <taxon>CS clade</taxon>
        <taxon>Chlamydomonadales</taxon>
        <taxon>Tetrabaenaceae</taxon>
        <taxon>Tetrabaena</taxon>
    </lineage>
</organism>
<dbReference type="AlphaFoldDB" id="A0A2J8A5H6"/>
<dbReference type="PANTHER" id="PTHR19370">
    <property type="entry name" value="NADH-CYTOCHROME B5 REDUCTASE"/>
    <property type="match status" value="1"/>
</dbReference>
<keyword evidence="5" id="KW-0560">Oxidoreductase</keyword>
<keyword evidence="9" id="KW-1185">Reference proteome</keyword>
<feature type="binding site" evidence="6">
    <location>
        <position position="43"/>
    </location>
    <ligand>
        <name>FAD</name>
        <dbReference type="ChEBI" id="CHEBI:57692"/>
    </ligand>
</feature>
<dbReference type="InterPro" id="IPR017927">
    <property type="entry name" value="FAD-bd_FR_type"/>
</dbReference>
<protein>
    <recommendedName>
        <fullName evidence="2">cytochrome-b5 reductase</fullName>
        <ecNumber evidence="2">1.6.2.2</ecNumber>
    </recommendedName>
</protein>
<dbReference type="Pfam" id="PF00175">
    <property type="entry name" value="NAD_binding_1"/>
    <property type="match status" value="1"/>
</dbReference>
<dbReference type="Gene3D" id="2.40.30.10">
    <property type="entry name" value="Translation factors"/>
    <property type="match status" value="1"/>
</dbReference>
<comment type="caution">
    <text evidence="8">The sequence shown here is derived from an EMBL/GenBank/DDBJ whole genome shotgun (WGS) entry which is preliminary data.</text>
</comment>
<feature type="domain" description="FAD-binding FR-type" evidence="7">
    <location>
        <begin position="1"/>
        <end position="93"/>
    </location>
</feature>
<dbReference type="PROSITE" id="PS51384">
    <property type="entry name" value="FAD_FR"/>
    <property type="match status" value="1"/>
</dbReference>
<dbReference type="PRINTS" id="PR00406">
    <property type="entry name" value="CYTB5RDTASE"/>
</dbReference>
<evidence type="ECO:0000256" key="3">
    <source>
        <dbReference type="ARBA" id="ARBA00022630"/>
    </source>
</evidence>
<feature type="binding site" evidence="6">
    <location>
        <position position="61"/>
    </location>
    <ligand>
        <name>FAD</name>
        <dbReference type="ChEBI" id="CHEBI:57692"/>
    </ligand>
</feature>
<feature type="binding site" evidence="6">
    <location>
        <position position="59"/>
    </location>
    <ligand>
        <name>FAD</name>
        <dbReference type="ChEBI" id="CHEBI:57692"/>
    </ligand>
</feature>
<feature type="binding site" evidence="6">
    <location>
        <position position="68"/>
    </location>
    <ligand>
        <name>FAD</name>
        <dbReference type="ChEBI" id="CHEBI:57692"/>
    </ligand>
</feature>
<dbReference type="EMBL" id="PGGS01000162">
    <property type="protein sequence ID" value="PNH07771.1"/>
    <property type="molecule type" value="Genomic_DNA"/>
</dbReference>
<evidence type="ECO:0000256" key="4">
    <source>
        <dbReference type="ARBA" id="ARBA00022827"/>
    </source>
</evidence>
<feature type="binding site" evidence="6">
    <location>
        <position position="44"/>
    </location>
    <ligand>
        <name>FAD</name>
        <dbReference type="ChEBI" id="CHEBI:57692"/>
    </ligand>
</feature>